<sequence>MLLCSFLLLLLPAFAYIPKKTAPQKVERKMYRAQIPVDDLAGCPFCNLERCGSMGFCYVEKHRLEGVET</sequence>
<gene>
    <name evidence="1" type="ORF">MSPICULIGERA_LOCUS446</name>
</gene>
<evidence type="ECO:0000313" key="2">
    <source>
        <dbReference type="Proteomes" id="UP001177023"/>
    </source>
</evidence>
<accession>A0AA36C3G7</accession>
<feature type="non-terminal residue" evidence="1">
    <location>
        <position position="1"/>
    </location>
</feature>
<dbReference type="AlphaFoldDB" id="A0AA36C3G7"/>
<comment type="caution">
    <text evidence="1">The sequence shown here is derived from an EMBL/GenBank/DDBJ whole genome shotgun (WGS) entry which is preliminary data.</text>
</comment>
<name>A0AA36C3G7_9BILA</name>
<reference evidence="1" key="1">
    <citation type="submission" date="2023-06" db="EMBL/GenBank/DDBJ databases">
        <authorList>
            <person name="Delattre M."/>
        </authorList>
    </citation>
    <scope>NUCLEOTIDE SEQUENCE</scope>
    <source>
        <strain evidence="1">AF72</strain>
    </source>
</reference>
<proteinExistence type="predicted"/>
<evidence type="ECO:0000313" key="1">
    <source>
        <dbReference type="EMBL" id="CAJ0557688.1"/>
    </source>
</evidence>
<protein>
    <submittedName>
        <fullName evidence="1">Uncharacterized protein</fullName>
    </submittedName>
</protein>
<dbReference type="Proteomes" id="UP001177023">
    <property type="component" value="Unassembled WGS sequence"/>
</dbReference>
<keyword evidence="2" id="KW-1185">Reference proteome</keyword>
<dbReference type="EMBL" id="CATQJA010000074">
    <property type="protein sequence ID" value="CAJ0557688.1"/>
    <property type="molecule type" value="Genomic_DNA"/>
</dbReference>
<organism evidence="1 2">
    <name type="scientific">Mesorhabditis spiculigera</name>
    <dbReference type="NCBI Taxonomy" id="96644"/>
    <lineage>
        <taxon>Eukaryota</taxon>
        <taxon>Metazoa</taxon>
        <taxon>Ecdysozoa</taxon>
        <taxon>Nematoda</taxon>
        <taxon>Chromadorea</taxon>
        <taxon>Rhabditida</taxon>
        <taxon>Rhabditina</taxon>
        <taxon>Rhabditomorpha</taxon>
        <taxon>Rhabditoidea</taxon>
        <taxon>Rhabditidae</taxon>
        <taxon>Mesorhabditinae</taxon>
        <taxon>Mesorhabditis</taxon>
    </lineage>
</organism>